<proteinExistence type="predicted"/>
<dbReference type="Pfam" id="PF13155">
    <property type="entry name" value="Toprim_2"/>
    <property type="match status" value="1"/>
</dbReference>
<reference evidence="1 2" key="1">
    <citation type="submission" date="2018-11" db="EMBL/GenBank/DDBJ databases">
        <title>Phylogenetic determinants of toxin gene distribution in genomes of Brevibacillus laterosporus.</title>
        <authorList>
            <person name="Glare T.R."/>
            <person name="Durrant A."/>
            <person name="Berry C."/>
            <person name="Palma L."/>
            <person name="Ormskirk M."/>
            <person name="Cox M.O."/>
        </authorList>
    </citation>
    <scope>NUCLEOTIDE SEQUENCE [LARGE SCALE GENOMIC DNA]</scope>
    <source>
        <strain evidence="1 2">1821L</strain>
    </source>
</reference>
<evidence type="ECO:0000313" key="2">
    <source>
        <dbReference type="Proteomes" id="UP000319432"/>
    </source>
</evidence>
<evidence type="ECO:0000313" key="1">
    <source>
        <dbReference type="EMBL" id="QDX93592.1"/>
    </source>
</evidence>
<dbReference type="PANTHER" id="PTHR30313">
    <property type="entry name" value="DNA PRIMASE"/>
    <property type="match status" value="1"/>
</dbReference>
<keyword evidence="2" id="KW-1185">Reference proteome</keyword>
<gene>
    <name evidence="1" type="ORF">EEL30_15580</name>
</gene>
<name>A0A518V9D0_BRELA</name>
<organism evidence="1 2">
    <name type="scientific">Brevibacillus laterosporus</name>
    <name type="common">Bacillus laterosporus</name>
    <dbReference type="NCBI Taxonomy" id="1465"/>
    <lineage>
        <taxon>Bacteria</taxon>
        <taxon>Bacillati</taxon>
        <taxon>Bacillota</taxon>
        <taxon>Bacilli</taxon>
        <taxon>Bacillales</taxon>
        <taxon>Paenibacillaceae</taxon>
        <taxon>Brevibacillus</taxon>
    </lineage>
</organism>
<dbReference type="Proteomes" id="UP000319432">
    <property type="component" value="Chromosome"/>
</dbReference>
<accession>A0A518V9D0</accession>
<dbReference type="PANTHER" id="PTHR30313:SF2">
    <property type="entry name" value="DNA PRIMASE"/>
    <property type="match status" value="1"/>
</dbReference>
<dbReference type="GO" id="GO:0006269">
    <property type="term" value="P:DNA replication, synthesis of primer"/>
    <property type="evidence" value="ECO:0007669"/>
    <property type="project" value="TreeGrafter"/>
</dbReference>
<dbReference type="GO" id="GO:0005737">
    <property type="term" value="C:cytoplasm"/>
    <property type="evidence" value="ECO:0007669"/>
    <property type="project" value="TreeGrafter"/>
</dbReference>
<sequence length="333" mass="38010">MQIDIRAELEQFPWTAATWTEDKLLAASPFRLDRSPSFYVWLRDSNIAKAGYWSDLGAQDPDYQRGGIVKLLVFLREETEGETREYLRWKYGEGTVDPDELTLDLSGSLRLSLGHLRSIDSSLLSEYERTKHEYLTSRGISQEVQQLFHTGYCPITNAITMPWFNADGTLGNVKYRKISEKSFWYAKGGRPIREMVYGLHIVYTQKIKRAVLVESDIDAMYLWSVGVPAIALGGSNFSEEKAEALRRSPLEGVAVMADHDEAGQKMKRAVVGEMAGYMTVKVVGYPIRYKDPNEIKNKAELNHVLKNVFTDKKSFIKINFCKGDDYFLRNMIS</sequence>
<dbReference type="Gene3D" id="3.40.1360.10">
    <property type="match status" value="1"/>
</dbReference>
<dbReference type="OrthoDB" id="2361902at2"/>
<protein>
    <submittedName>
        <fullName evidence="1">DNA primase</fullName>
    </submittedName>
</protein>
<dbReference type="SUPFAM" id="SSF56731">
    <property type="entry name" value="DNA primase core"/>
    <property type="match status" value="1"/>
</dbReference>
<dbReference type="InterPro" id="IPR050219">
    <property type="entry name" value="DnaG_primase"/>
</dbReference>
<dbReference type="AlphaFoldDB" id="A0A518V9D0"/>
<dbReference type="EMBL" id="CP033464">
    <property type="protein sequence ID" value="QDX93592.1"/>
    <property type="molecule type" value="Genomic_DNA"/>
</dbReference>